<dbReference type="GO" id="GO:0005739">
    <property type="term" value="C:mitochondrion"/>
    <property type="evidence" value="ECO:0007669"/>
    <property type="project" value="UniProtKB-SubCell"/>
</dbReference>
<evidence type="ECO:0000256" key="3">
    <source>
        <dbReference type="ARBA" id="ARBA00043970"/>
    </source>
</evidence>
<dbReference type="AlphaFoldDB" id="A0A0C9VRQ4"/>
<dbReference type="GO" id="GO:0006103">
    <property type="term" value="P:2-oxoglutarate metabolic process"/>
    <property type="evidence" value="ECO:0007669"/>
    <property type="project" value="InterPro"/>
</dbReference>
<gene>
    <name evidence="4" type="ORF">M422DRAFT_780469</name>
</gene>
<evidence type="ECO:0000256" key="2">
    <source>
        <dbReference type="ARBA" id="ARBA00023128"/>
    </source>
</evidence>
<dbReference type="Proteomes" id="UP000054279">
    <property type="component" value="Unassembled WGS sequence"/>
</dbReference>
<comment type="similarity">
    <text evidence="3">Belongs to the alpha-ketoglutarate dehydrogenase component 4 family.</text>
</comment>
<dbReference type="InterPro" id="IPR020373">
    <property type="entry name" value="Kgd4/YMR-31"/>
</dbReference>
<name>A0A0C9VRQ4_SPHS4</name>
<dbReference type="EMBL" id="KN837139">
    <property type="protein sequence ID" value="KIJ41010.1"/>
    <property type="molecule type" value="Genomic_DNA"/>
</dbReference>
<protein>
    <submittedName>
        <fullName evidence="4">Uncharacterized protein</fullName>
    </submittedName>
</protein>
<proteinExistence type="inferred from homology"/>
<keyword evidence="2" id="KW-0496">Mitochondrion</keyword>
<keyword evidence="5" id="KW-1185">Reference proteome</keyword>
<dbReference type="OrthoDB" id="2116030at2759"/>
<sequence length="178" mass="19518">MLTSPRIKLRQIKILELNLLRKLRDPATPGLLISAYLTGTPNGADGIQVLLIFAFARINPPIHPLSMHPTFRSLAGHVHKPLIRFLGKRTPPSGTHTPHAHPAAPPEIAAHFDEFLKRMQSSAATVTAAASSSSKTEGGVSKKTYAEFWEAPSRYWQPMREIEDKEIDAVLTGGASLR</sequence>
<comment type="subcellular location">
    <subcellularLocation>
        <location evidence="1">Mitochondrion</location>
    </subcellularLocation>
</comment>
<evidence type="ECO:0000313" key="5">
    <source>
        <dbReference type="Proteomes" id="UP000054279"/>
    </source>
</evidence>
<dbReference type="Pfam" id="PF10937">
    <property type="entry name" value="Kgd4-YMR31"/>
    <property type="match status" value="1"/>
</dbReference>
<organism evidence="4 5">
    <name type="scientific">Sphaerobolus stellatus (strain SS14)</name>
    <dbReference type="NCBI Taxonomy" id="990650"/>
    <lineage>
        <taxon>Eukaryota</taxon>
        <taxon>Fungi</taxon>
        <taxon>Dikarya</taxon>
        <taxon>Basidiomycota</taxon>
        <taxon>Agaricomycotina</taxon>
        <taxon>Agaricomycetes</taxon>
        <taxon>Phallomycetidae</taxon>
        <taxon>Geastrales</taxon>
        <taxon>Sphaerobolaceae</taxon>
        <taxon>Sphaerobolus</taxon>
    </lineage>
</organism>
<evidence type="ECO:0000313" key="4">
    <source>
        <dbReference type="EMBL" id="KIJ41010.1"/>
    </source>
</evidence>
<accession>A0A0C9VRQ4</accession>
<reference evidence="4 5" key="1">
    <citation type="submission" date="2014-06" db="EMBL/GenBank/DDBJ databases">
        <title>Evolutionary Origins and Diversification of the Mycorrhizal Mutualists.</title>
        <authorList>
            <consortium name="DOE Joint Genome Institute"/>
            <consortium name="Mycorrhizal Genomics Consortium"/>
            <person name="Kohler A."/>
            <person name="Kuo A."/>
            <person name="Nagy L.G."/>
            <person name="Floudas D."/>
            <person name="Copeland A."/>
            <person name="Barry K.W."/>
            <person name="Cichocki N."/>
            <person name="Veneault-Fourrey C."/>
            <person name="LaButti K."/>
            <person name="Lindquist E.A."/>
            <person name="Lipzen A."/>
            <person name="Lundell T."/>
            <person name="Morin E."/>
            <person name="Murat C."/>
            <person name="Riley R."/>
            <person name="Ohm R."/>
            <person name="Sun H."/>
            <person name="Tunlid A."/>
            <person name="Henrissat B."/>
            <person name="Grigoriev I.V."/>
            <person name="Hibbett D.S."/>
            <person name="Martin F."/>
        </authorList>
    </citation>
    <scope>NUCLEOTIDE SEQUENCE [LARGE SCALE GENOMIC DNA]</scope>
    <source>
        <strain evidence="4 5">SS14</strain>
    </source>
</reference>
<dbReference type="HOGENOM" id="CLU_1511551_0_0_1"/>
<evidence type="ECO:0000256" key="1">
    <source>
        <dbReference type="ARBA" id="ARBA00004173"/>
    </source>
</evidence>